<keyword evidence="4" id="KW-1185">Reference proteome</keyword>
<dbReference type="InterPro" id="IPR013430">
    <property type="entry name" value="Toxin_antidote_HigA"/>
</dbReference>
<sequence length="112" mass="12610">MKRLQLATPGEILNEDFLKPYHISAYQLALDTGMSQTRVSAIIKGKRSVTPETAMRLARYFGISIDFWLNIQMHYDLCTVDNTTTKQIGKIRTLKSILGSKKNSSETDTADP</sequence>
<dbReference type="SMART" id="SM00530">
    <property type="entry name" value="HTH_XRE"/>
    <property type="match status" value="1"/>
</dbReference>
<name>A0A398E0H0_9BACT</name>
<dbReference type="Gene3D" id="1.10.260.40">
    <property type="entry name" value="lambda repressor-like DNA-binding domains"/>
    <property type="match status" value="1"/>
</dbReference>
<evidence type="ECO:0000313" key="4">
    <source>
        <dbReference type="Proteomes" id="UP000266113"/>
    </source>
</evidence>
<dbReference type="OrthoDB" id="9798100at2"/>
<dbReference type="Pfam" id="PF01381">
    <property type="entry name" value="HTH_3"/>
    <property type="match status" value="1"/>
</dbReference>
<dbReference type="NCBIfam" id="TIGR02607">
    <property type="entry name" value="antidote_HigA"/>
    <property type="match status" value="1"/>
</dbReference>
<dbReference type="PROSITE" id="PS50943">
    <property type="entry name" value="HTH_CROC1"/>
    <property type="match status" value="1"/>
</dbReference>
<keyword evidence="1" id="KW-0238">DNA-binding</keyword>
<protein>
    <submittedName>
        <fullName evidence="3">Addiction module antidote protein, HigA family</fullName>
    </submittedName>
</protein>
<dbReference type="PANTHER" id="PTHR36924">
    <property type="entry name" value="ANTITOXIN HIGA-1"/>
    <property type="match status" value="1"/>
</dbReference>
<gene>
    <name evidence="3" type="primary">higA</name>
    <name evidence="3" type="ORF">SMC1_08450</name>
</gene>
<feature type="domain" description="HTH cro/C1-type" evidence="2">
    <location>
        <begin position="27"/>
        <end position="68"/>
    </location>
</feature>
<accession>A0A398E0H0</accession>
<evidence type="ECO:0000313" key="3">
    <source>
        <dbReference type="EMBL" id="RIE16131.1"/>
    </source>
</evidence>
<dbReference type="InterPro" id="IPR010982">
    <property type="entry name" value="Lambda_DNA-bd_dom_sf"/>
</dbReference>
<dbReference type="GO" id="GO:0003677">
    <property type="term" value="F:DNA binding"/>
    <property type="evidence" value="ECO:0007669"/>
    <property type="project" value="UniProtKB-KW"/>
</dbReference>
<dbReference type="PANTHER" id="PTHR36924:SF1">
    <property type="entry name" value="ANTITOXIN HIGA-1"/>
    <property type="match status" value="1"/>
</dbReference>
<evidence type="ECO:0000259" key="2">
    <source>
        <dbReference type="PROSITE" id="PS50943"/>
    </source>
</evidence>
<evidence type="ECO:0000256" key="1">
    <source>
        <dbReference type="ARBA" id="ARBA00023125"/>
    </source>
</evidence>
<organism evidence="3 4">
    <name type="scientific">Candidatus Cryosericum septentrionale</name>
    <dbReference type="NCBI Taxonomy" id="2290913"/>
    <lineage>
        <taxon>Bacteria</taxon>
        <taxon>Pseudomonadati</taxon>
        <taxon>Caldisericota/Cryosericota group</taxon>
        <taxon>Candidatus Cryosericota</taxon>
        <taxon>Candidatus Cryosericia</taxon>
        <taxon>Candidatus Cryosericales</taxon>
        <taxon>Candidatus Cryosericaceae</taxon>
        <taxon>Candidatus Cryosericum</taxon>
    </lineage>
</organism>
<reference evidence="3 4" key="1">
    <citation type="submission" date="2018-09" db="EMBL/GenBank/DDBJ databases">
        <title>Discovery and Ecogenomic Context for Candidatus Cryosericales, a Global Caldiserica Order Active in Thawing Permafrost.</title>
        <authorList>
            <person name="Martinez M.A."/>
            <person name="Woodcroft B.J."/>
            <person name="Ignacio Espinoza J.C."/>
            <person name="Zayed A."/>
            <person name="Singleton C.M."/>
            <person name="Boyd J."/>
            <person name="Li Y.-F."/>
            <person name="Purvine S."/>
            <person name="Maughan H."/>
            <person name="Hodgkins S.B."/>
            <person name="Anderson D."/>
            <person name="Sederholm M."/>
            <person name="Temperton B."/>
            <person name="Saleska S.R."/>
            <person name="Tyson G.W."/>
            <person name="Rich V.I."/>
        </authorList>
    </citation>
    <scope>NUCLEOTIDE SEQUENCE [LARGE SCALE GENOMIC DNA]</scope>
    <source>
        <strain evidence="3 4">SMC1</strain>
    </source>
</reference>
<dbReference type="AlphaFoldDB" id="A0A398E0H0"/>
<dbReference type="InterPro" id="IPR001387">
    <property type="entry name" value="Cro/C1-type_HTH"/>
</dbReference>
<dbReference type="SUPFAM" id="SSF47413">
    <property type="entry name" value="lambda repressor-like DNA-binding domains"/>
    <property type="match status" value="1"/>
</dbReference>
<dbReference type="RefSeq" id="WP_119086344.1">
    <property type="nucleotide sequence ID" value="NZ_QXIY01000036.1"/>
</dbReference>
<dbReference type="CDD" id="cd00093">
    <property type="entry name" value="HTH_XRE"/>
    <property type="match status" value="1"/>
</dbReference>
<comment type="caution">
    <text evidence="3">The sequence shown here is derived from an EMBL/GenBank/DDBJ whole genome shotgun (WGS) entry which is preliminary data.</text>
</comment>
<proteinExistence type="predicted"/>
<dbReference type="EMBL" id="QXIY01000036">
    <property type="protein sequence ID" value="RIE16131.1"/>
    <property type="molecule type" value="Genomic_DNA"/>
</dbReference>
<dbReference type="Proteomes" id="UP000266113">
    <property type="component" value="Unassembled WGS sequence"/>
</dbReference>